<name>A0A6A6A5P8_9PLEO</name>
<accession>A0A6A6A5P8</accession>
<protein>
    <submittedName>
        <fullName evidence="3">Acetyl-CoA synthetase-like protein</fullName>
    </submittedName>
</protein>
<dbReference type="GeneID" id="54411107"/>
<sequence length="402" mass="44954">MVPTQAGYHLLPNTLIFGRLLRYASRTPARVVIDDVRSNHLRTRLELLSDVLALRETMLNTFGKSTMESLQRREEVFIVIVAAGGYEYTVAMHAVLALGAPVTPALLIEEATYYVEKSESVLVLVSSSDLKKCCDLEKRIATMSNERFRGVPIGPCTYTTLDPSAILISSNRALEENAPGVMISMSGTTGSPKASVIRRAFVFNCVLSVTDHYRITEDDVLLHVLPVHHVTGAGINVFSFLIFGSHIEPRSSGFEEAWKWKRWKEGAVSPHRWLTFFSGVPTIHILMRRHYQRVLYKLPPEELAKYIAGKGIVQRYGATEFSAVFMVSLDDKKVPTSFDIIKSNGYRIPVLGIERELLSLPYVAEVMTVGVVDEEFGQHVATVISFQKEDLADASLTCTWKR</sequence>
<dbReference type="EMBL" id="ML977511">
    <property type="protein sequence ID" value="KAF2127140.1"/>
    <property type="molecule type" value="Genomic_DNA"/>
</dbReference>
<dbReference type="AlphaFoldDB" id="A0A6A6A5P8"/>
<dbReference type="Pfam" id="PF00501">
    <property type="entry name" value="AMP-binding"/>
    <property type="match status" value="1"/>
</dbReference>
<dbReference type="Gene3D" id="3.40.50.980">
    <property type="match status" value="2"/>
</dbReference>
<gene>
    <name evidence="3" type="ORF">P153DRAFT_387688</name>
</gene>
<dbReference type="PANTHER" id="PTHR43201:SF8">
    <property type="entry name" value="ACYL-COA SYNTHETASE FAMILY MEMBER 3"/>
    <property type="match status" value="1"/>
</dbReference>
<organism evidence="3 4">
    <name type="scientific">Dothidotthia symphoricarpi CBS 119687</name>
    <dbReference type="NCBI Taxonomy" id="1392245"/>
    <lineage>
        <taxon>Eukaryota</taxon>
        <taxon>Fungi</taxon>
        <taxon>Dikarya</taxon>
        <taxon>Ascomycota</taxon>
        <taxon>Pezizomycotina</taxon>
        <taxon>Dothideomycetes</taxon>
        <taxon>Pleosporomycetidae</taxon>
        <taxon>Pleosporales</taxon>
        <taxon>Dothidotthiaceae</taxon>
        <taxon>Dothidotthia</taxon>
    </lineage>
</organism>
<dbReference type="Proteomes" id="UP000799771">
    <property type="component" value="Unassembled WGS sequence"/>
</dbReference>
<keyword evidence="4" id="KW-1185">Reference proteome</keyword>
<evidence type="ECO:0000259" key="2">
    <source>
        <dbReference type="Pfam" id="PF00501"/>
    </source>
</evidence>
<comment type="similarity">
    <text evidence="1">Belongs to the ATP-dependent AMP-binding enzyme family.</text>
</comment>
<dbReference type="GO" id="GO:0031956">
    <property type="term" value="F:medium-chain fatty acid-CoA ligase activity"/>
    <property type="evidence" value="ECO:0007669"/>
    <property type="project" value="TreeGrafter"/>
</dbReference>
<dbReference type="InterPro" id="IPR000873">
    <property type="entry name" value="AMP-dep_synth/lig_dom"/>
</dbReference>
<evidence type="ECO:0000313" key="4">
    <source>
        <dbReference type="Proteomes" id="UP000799771"/>
    </source>
</evidence>
<dbReference type="RefSeq" id="XP_033521529.1">
    <property type="nucleotide sequence ID" value="XM_033670675.1"/>
</dbReference>
<dbReference type="GO" id="GO:0006631">
    <property type="term" value="P:fatty acid metabolic process"/>
    <property type="evidence" value="ECO:0007669"/>
    <property type="project" value="TreeGrafter"/>
</dbReference>
<evidence type="ECO:0000256" key="1">
    <source>
        <dbReference type="ARBA" id="ARBA00006432"/>
    </source>
</evidence>
<dbReference type="Gene3D" id="3.30.300.30">
    <property type="match status" value="1"/>
</dbReference>
<dbReference type="OrthoDB" id="6614653at2759"/>
<feature type="domain" description="AMP-dependent synthetase/ligase" evidence="2">
    <location>
        <begin position="73"/>
        <end position="332"/>
    </location>
</feature>
<reference evidence="3" key="1">
    <citation type="journal article" date="2020" name="Stud. Mycol.">
        <title>101 Dothideomycetes genomes: a test case for predicting lifestyles and emergence of pathogens.</title>
        <authorList>
            <person name="Haridas S."/>
            <person name="Albert R."/>
            <person name="Binder M."/>
            <person name="Bloem J."/>
            <person name="Labutti K."/>
            <person name="Salamov A."/>
            <person name="Andreopoulos B."/>
            <person name="Baker S."/>
            <person name="Barry K."/>
            <person name="Bills G."/>
            <person name="Bluhm B."/>
            <person name="Cannon C."/>
            <person name="Castanera R."/>
            <person name="Culley D."/>
            <person name="Daum C."/>
            <person name="Ezra D."/>
            <person name="Gonzalez J."/>
            <person name="Henrissat B."/>
            <person name="Kuo A."/>
            <person name="Liang C."/>
            <person name="Lipzen A."/>
            <person name="Lutzoni F."/>
            <person name="Magnuson J."/>
            <person name="Mondo S."/>
            <person name="Nolan M."/>
            <person name="Ohm R."/>
            <person name="Pangilinan J."/>
            <person name="Park H.-J."/>
            <person name="Ramirez L."/>
            <person name="Alfaro M."/>
            <person name="Sun H."/>
            <person name="Tritt A."/>
            <person name="Yoshinaga Y."/>
            <person name="Zwiers L.-H."/>
            <person name="Turgeon B."/>
            <person name="Goodwin S."/>
            <person name="Spatafora J."/>
            <person name="Crous P."/>
            <person name="Grigoriev I."/>
        </authorList>
    </citation>
    <scope>NUCLEOTIDE SEQUENCE</scope>
    <source>
        <strain evidence="3">CBS 119687</strain>
    </source>
</reference>
<dbReference type="InterPro" id="IPR045851">
    <property type="entry name" value="AMP-bd_C_sf"/>
</dbReference>
<proteinExistence type="inferred from homology"/>
<evidence type="ECO:0000313" key="3">
    <source>
        <dbReference type="EMBL" id="KAF2127140.1"/>
    </source>
</evidence>
<dbReference type="SUPFAM" id="SSF56801">
    <property type="entry name" value="Acetyl-CoA synthetase-like"/>
    <property type="match status" value="1"/>
</dbReference>
<dbReference type="PANTHER" id="PTHR43201">
    <property type="entry name" value="ACYL-COA SYNTHETASE"/>
    <property type="match status" value="1"/>
</dbReference>